<dbReference type="AlphaFoldDB" id="A0A5J6MKP1"/>
<dbReference type="EMBL" id="CP042906">
    <property type="protein sequence ID" value="QEX18078.1"/>
    <property type="molecule type" value="Genomic_DNA"/>
</dbReference>
<evidence type="ECO:0000313" key="2">
    <source>
        <dbReference type="Proteomes" id="UP000326202"/>
    </source>
</evidence>
<protein>
    <submittedName>
        <fullName evidence="1">Uncharacterized protein</fullName>
    </submittedName>
</protein>
<evidence type="ECO:0000313" key="1">
    <source>
        <dbReference type="EMBL" id="QEX18078.1"/>
    </source>
</evidence>
<keyword evidence="2" id="KW-1185">Reference proteome</keyword>
<organism evidence="1 2">
    <name type="scientific">Hypericibacter terrae</name>
    <dbReference type="NCBI Taxonomy" id="2602015"/>
    <lineage>
        <taxon>Bacteria</taxon>
        <taxon>Pseudomonadati</taxon>
        <taxon>Pseudomonadota</taxon>
        <taxon>Alphaproteobacteria</taxon>
        <taxon>Rhodospirillales</taxon>
        <taxon>Dongiaceae</taxon>
        <taxon>Hypericibacter</taxon>
    </lineage>
</organism>
<gene>
    <name evidence="1" type="ORF">FRZ44_33820</name>
</gene>
<dbReference type="KEGG" id="htq:FRZ44_33820"/>
<sequence length="234" mass="25521">MAAMTWVIAPGTAFPTSMLFHEDSMRPLRLTIALGFLTAFSAVPATAQQMDMDVMMRWGSADVVQYHIVGDYQGETTIASNGSGRADVTDQVVIDLTWKLSEAKLVGTPTFQNAKSAVANLHDFEPSCLAPVLKGEYEHYELQGIKEGLGGALEFEVLTIYPDVEVAQDCTASRITVPGSRKVRPEDFVIPSPVMMGMPLPDSDDLRVSPDKTFMTRKSGGWTWTFTPSIPAAQ</sequence>
<accession>A0A5J6MKP1</accession>
<dbReference type="Proteomes" id="UP000326202">
    <property type="component" value="Chromosome"/>
</dbReference>
<reference evidence="1 2" key="1">
    <citation type="submission" date="2019-08" db="EMBL/GenBank/DDBJ databases">
        <title>Hyperibacter terrae gen. nov., sp. nov. and Hyperibacter viscosus sp. nov., two new members in the family Rhodospirillaceae isolated from the rhizosphere of Hypericum perforatum.</title>
        <authorList>
            <person name="Noviana Z."/>
        </authorList>
    </citation>
    <scope>NUCLEOTIDE SEQUENCE [LARGE SCALE GENOMIC DNA]</scope>
    <source>
        <strain evidence="1 2">R5913</strain>
    </source>
</reference>
<proteinExistence type="predicted"/>
<name>A0A5J6MKP1_9PROT</name>